<dbReference type="GO" id="GO:0005829">
    <property type="term" value="C:cytosol"/>
    <property type="evidence" value="ECO:0007669"/>
    <property type="project" value="TreeGrafter"/>
</dbReference>
<proteinExistence type="predicted"/>
<dbReference type="GO" id="GO:0005960">
    <property type="term" value="C:glycine cleavage complex"/>
    <property type="evidence" value="ECO:0007669"/>
    <property type="project" value="InterPro"/>
</dbReference>
<dbReference type="Pfam" id="PF01597">
    <property type="entry name" value="GCV_H"/>
    <property type="match status" value="1"/>
</dbReference>
<organism evidence="2">
    <name type="scientific">marine sediment metagenome</name>
    <dbReference type="NCBI Taxonomy" id="412755"/>
    <lineage>
        <taxon>unclassified sequences</taxon>
        <taxon>metagenomes</taxon>
        <taxon>ecological metagenomes</taxon>
    </lineage>
</organism>
<comment type="caution">
    <text evidence="2">The sequence shown here is derived from an EMBL/GenBank/DDBJ whole genome shotgun (WGS) entry which is preliminary data.</text>
</comment>
<protein>
    <recommendedName>
        <fullName evidence="1">Lipoyl-binding domain-containing protein</fullName>
    </recommendedName>
</protein>
<evidence type="ECO:0000259" key="1">
    <source>
        <dbReference type="PROSITE" id="PS50968"/>
    </source>
</evidence>
<feature type="domain" description="Lipoyl-binding" evidence="1">
    <location>
        <begin position="1"/>
        <end position="71"/>
    </location>
</feature>
<dbReference type="CDD" id="cd06848">
    <property type="entry name" value="GCS_H"/>
    <property type="match status" value="1"/>
</dbReference>
<dbReference type="PANTHER" id="PTHR11715:SF3">
    <property type="entry name" value="GLYCINE CLEAVAGE SYSTEM H PROTEIN-RELATED"/>
    <property type="match status" value="1"/>
</dbReference>
<dbReference type="AlphaFoldDB" id="X0UJM1"/>
<name>X0UJM1_9ZZZZ</name>
<accession>X0UJM1</accession>
<dbReference type="EMBL" id="BARS01025587">
    <property type="protein sequence ID" value="GAG05815.1"/>
    <property type="molecule type" value="Genomic_DNA"/>
</dbReference>
<reference evidence="2" key="1">
    <citation type="journal article" date="2014" name="Front. Microbiol.">
        <title>High frequency of phylogenetically diverse reductive dehalogenase-homologous genes in deep subseafloor sedimentary metagenomes.</title>
        <authorList>
            <person name="Kawai M."/>
            <person name="Futagami T."/>
            <person name="Toyoda A."/>
            <person name="Takaki Y."/>
            <person name="Nishi S."/>
            <person name="Hori S."/>
            <person name="Arai W."/>
            <person name="Tsubouchi T."/>
            <person name="Morono Y."/>
            <person name="Uchiyama I."/>
            <person name="Ito T."/>
            <person name="Fujiyama A."/>
            <person name="Inagaki F."/>
            <person name="Takami H."/>
        </authorList>
    </citation>
    <scope>NUCLEOTIDE SEQUENCE</scope>
    <source>
        <strain evidence="2">Expedition CK06-06</strain>
    </source>
</reference>
<gene>
    <name evidence="2" type="ORF">S01H1_40406</name>
</gene>
<dbReference type="SUPFAM" id="SSF51230">
    <property type="entry name" value="Single hybrid motif"/>
    <property type="match status" value="1"/>
</dbReference>
<dbReference type="PANTHER" id="PTHR11715">
    <property type="entry name" value="GLYCINE CLEAVAGE SYSTEM H PROTEIN"/>
    <property type="match status" value="1"/>
</dbReference>
<dbReference type="InterPro" id="IPR033753">
    <property type="entry name" value="GCV_H/Fam206"/>
</dbReference>
<dbReference type="Gene3D" id="2.40.50.100">
    <property type="match status" value="1"/>
</dbReference>
<dbReference type="InterPro" id="IPR002930">
    <property type="entry name" value="GCV_H"/>
</dbReference>
<dbReference type="GO" id="GO:0019464">
    <property type="term" value="P:glycine decarboxylation via glycine cleavage system"/>
    <property type="evidence" value="ECO:0007669"/>
    <property type="project" value="InterPro"/>
</dbReference>
<dbReference type="GO" id="GO:0009249">
    <property type="term" value="P:protein lipoylation"/>
    <property type="evidence" value="ECO:0007669"/>
    <property type="project" value="TreeGrafter"/>
</dbReference>
<sequence>MLKDIVYVELPTEGTTFQKGDKTADIESVKAVEELKTPVAGEIVAVNSVLEDSAESINEDPFGEGWFIKIKPSNPAELDELMSPEEYEKYVETLDH</sequence>
<evidence type="ECO:0000313" key="2">
    <source>
        <dbReference type="EMBL" id="GAG05815.1"/>
    </source>
</evidence>
<dbReference type="InterPro" id="IPR000089">
    <property type="entry name" value="Biotin_lipoyl"/>
</dbReference>
<dbReference type="InterPro" id="IPR011053">
    <property type="entry name" value="Single_hybrid_motif"/>
</dbReference>
<dbReference type="PROSITE" id="PS50968">
    <property type="entry name" value="BIOTINYL_LIPOYL"/>
    <property type="match status" value="1"/>
</dbReference>